<feature type="transmembrane region" description="Helical" evidence="1">
    <location>
        <begin position="20"/>
        <end position="41"/>
    </location>
</feature>
<comment type="caution">
    <text evidence="2">The sequence shown here is derived from an EMBL/GenBank/DDBJ whole genome shotgun (WGS) entry which is preliminary data.</text>
</comment>
<dbReference type="Proteomes" id="UP001233999">
    <property type="component" value="Unassembled WGS sequence"/>
</dbReference>
<proteinExistence type="predicted"/>
<keyword evidence="3" id="KW-1185">Reference proteome</keyword>
<feature type="non-terminal residue" evidence="2">
    <location>
        <position position="1"/>
    </location>
</feature>
<reference evidence="2" key="1">
    <citation type="journal article" date="2023" name="IScience">
        <title>Live-bearing cockroach genome reveals convergent evolutionary mechanisms linked to viviparity in insects and beyond.</title>
        <authorList>
            <person name="Fouks B."/>
            <person name="Harrison M.C."/>
            <person name="Mikhailova A.A."/>
            <person name="Marchal E."/>
            <person name="English S."/>
            <person name="Carruthers M."/>
            <person name="Jennings E.C."/>
            <person name="Chiamaka E.L."/>
            <person name="Frigard R.A."/>
            <person name="Pippel M."/>
            <person name="Attardo G.M."/>
            <person name="Benoit J.B."/>
            <person name="Bornberg-Bauer E."/>
            <person name="Tobe S.S."/>
        </authorList>
    </citation>
    <scope>NUCLEOTIDE SEQUENCE</scope>
    <source>
        <strain evidence="2">Stay&amp;Tobe</strain>
    </source>
</reference>
<gene>
    <name evidence="2" type="ORF">L9F63_027206</name>
</gene>
<keyword evidence="1" id="KW-0472">Membrane</keyword>
<keyword evidence="1" id="KW-0812">Transmembrane</keyword>
<accession>A0AAD8ADZ1</accession>
<protein>
    <submittedName>
        <fullName evidence="2">Uncharacterized protein</fullName>
    </submittedName>
</protein>
<keyword evidence="1" id="KW-1133">Transmembrane helix</keyword>
<dbReference type="AlphaFoldDB" id="A0AAD8ADZ1"/>
<evidence type="ECO:0000256" key="1">
    <source>
        <dbReference type="SAM" id="Phobius"/>
    </source>
</evidence>
<sequence>FIQSNSDSNMVYCFCIYHDMALIVLLLMQQAVIFFLFNIIINSNITTIFSLHEDLLC</sequence>
<dbReference type="EMBL" id="JASPKZ010002191">
    <property type="protein sequence ID" value="KAJ9596168.1"/>
    <property type="molecule type" value="Genomic_DNA"/>
</dbReference>
<reference evidence="2" key="2">
    <citation type="submission" date="2023-05" db="EMBL/GenBank/DDBJ databases">
        <authorList>
            <person name="Fouks B."/>
        </authorList>
    </citation>
    <scope>NUCLEOTIDE SEQUENCE</scope>
    <source>
        <strain evidence="2">Stay&amp;Tobe</strain>
        <tissue evidence="2">Testes</tissue>
    </source>
</reference>
<feature type="non-terminal residue" evidence="2">
    <location>
        <position position="57"/>
    </location>
</feature>
<name>A0AAD8ADZ1_DIPPU</name>
<evidence type="ECO:0000313" key="2">
    <source>
        <dbReference type="EMBL" id="KAJ9596168.1"/>
    </source>
</evidence>
<evidence type="ECO:0000313" key="3">
    <source>
        <dbReference type="Proteomes" id="UP001233999"/>
    </source>
</evidence>
<organism evidence="2 3">
    <name type="scientific">Diploptera punctata</name>
    <name type="common">Pacific beetle cockroach</name>
    <dbReference type="NCBI Taxonomy" id="6984"/>
    <lineage>
        <taxon>Eukaryota</taxon>
        <taxon>Metazoa</taxon>
        <taxon>Ecdysozoa</taxon>
        <taxon>Arthropoda</taxon>
        <taxon>Hexapoda</taxon>
        <taxon>Insecta</taxon>
        <taxon>Pterygota</taxon>
        <taxon>Neoptera</taxon>
        <taxon>Polyneoptera</taxon>
        <taxon>Dictyoptera</taxon>
        <taxon>Blattodea</taxon>
        <taxon>Blaberoidea</taxon>
        <taxon>Blaberidae</taxon>
        <taxon>Diplopterinae</taxon>
        <taxon>Diploptera</taxon>
    </lineage>
</organism>